<comment type="caution">
    <text evidence="1">The sequence shown here is derived from an EMBL/GenBank/DDBJ whole genome shotgun (WGS) entry which is preliminary data.</text>
</comment>
<evidence type="ECO:0000313" key="1">
    <source>
        <dbReference type="EMBL" id="KAK8221942.1"/>
    </source>
</evidence>
<gene>
    <name evidence="1" type="ORF">M8818_000109</name>
</gene>
<dbReference type="EMBL" id="JAMKPW020000001">
    <property type="protein sequence ID" value="KAK8221942.1"/>
    <property type="molecule type" value="Genomic_DNA"/>
</dbReference>
<reference evidence="1" key="1">
    <citation type="submission" date="2024-02" db="EMBL/GenBank/DDBJ databases">
        <title>Metagenome Assembled Genome of Zalaria obscura JY119.</title>
        <authorList>
            <person name="Vighnesh L."/>
            <person name="Jagadeeshwari U."/>
            <person name="Venkata Ramana C."/>
            <person name="Sasikala C."/>
        </authorList>
    </citation>
    <scope>NUCLEOTIDE SEQUENCE</scope>
    <source>
        <strain evidence="1">JY119</strain>
    </source>
</reference>
<organism evidence="1 2">
    <name type="scientific">Zalaria obscura</name>
    <dbReference type="NCBI Taxonomy" id="2024903"/>
    <lineage>
        <taxon>Eukaryota</taxon>
        <taxon>Fungi</taxon>
        <taxon>Dikarya</taxon>
        <taxon>Ascomycota</taxon>
        <taxon>Pezizomycotina</taxon>
        <taxon>Dothideomycetes</taxon>
        <taxon>Dothideomycetidae</taxon>
        <taxon>Dothideales</taxon>
        <taxon>Zalariaceae</taxon>
        <taxon>Zalaria</taxon>
    </lineage>
</organism>
<sequence length="592" mass="67611">MPNIDLYDLPDELLEHIISYLPPADLAAASATSKRLLKIANEPLLWRYHCEQTWKHWEEAEKFRSELRAPVVEIQWKEKFLQRAKRDRWISSTLNALLETQQGRIARMQDIADLGYDAKDILLEGCNTPATAEDVLARRYHSEAILGLMNRKRALEIWRGLHTDPYFPLEEALGAYDLFVLGSRSGDINDISAGLDTIAQRILAEYPDYDTLSLAQKAESIATYLRAQGIVGNTGTSAEEFHALRNNYIGLALLQEPHKSLPLQSVAIYCAVARRLNLNAWITKFPFHIHAVVLPGPPSDLANYTETTPIPNESVHMDVWRRSAPADLDEMHSTLRATGIANDLHDQYLGPATTREMVMRTGRNIMRSVEEAREHRDNPVPADLDVDAAFYSFLWSMLLAGSAADREINIHRRRNYLPYLLEQFQAHFPEDVGLVSRYVVRMFEGHPQRGQLVQLLEELAAEDRNAKPVRRRLGTVGEAAGEGAVKYKVGQLFQHKRYGYEGVVVGWDPKCEAGEMWMQQMSVDRLPRGRGQSFYHILGEDKSRRYVAEENISVLYTQPSEKMMRIAGAYFKRWDPETRCFVSNVRDEYPDD</sequence>
<protein>
    <submittedName>
        <fullName evidence="1">Uncharacterized protein</fullName>
    </submittedName>
</protein>
<keyword evidence="2" id="KW-1185">Reference proteome</keyword>
<proteinExistence type="predicted"/>
<dbReference type="Proteomes" id="UP001320706">
    <property type="component" value="Unassembled WGS sequence"/>
</dbReference>
<evidence type="ECO:0000313" key="2">
    <source>
        <dbReference type="Proteomes" id="UP001320706"/>
    </source>
</evidence>
<name>A0ACC3SQ57_9PEZI</name>
<accession>A0ACC3SQ57</accession>